<proteinExistence type="predicted"/>
<dbReference type="InterPro" id="IPR046348">
    <property type="entry name" value="SIS_dom_sf"/>
</dbReference>
<dbReference type="PANTHER" id="PTHR10937:SF14">
    <property type="entry name" value="FRUCTOSELYSINE 6-PHOSPHATE DEGLYCASE"/>
    <property type="match status" value="1"/>
</dbReference>
<dbReference type="eggNOG" id="COG2222">
    <property type="taxonomic scope" value="Bacteria"/>
</dbReference>
<dbReference type="STRING" id="610130.Closa_1482"/>
<dbReference type="InterPro" id="IPR035488">
    <property type="entry name" value="FrlB_SIS"/>
</dbReference>
<dbReference type="GO" id="GO:0097367">
    <property type="term" value="F:carbohydrate derivative binding"/>
    <property type="evidence" value="ECO:0007669"/>
    <property type="project" value="InterPro"/>
</dbReference>
<dbReference type="PROSITE" id="PS51464">
    <property type="entry name" value="SIS"/>
    <property type="match status" value="1"/>
</dbReference>
<protein>
    <submittedName>
        <fullName evidence="2">Sugar isomerase (SIS)</fullName>
    </submittedName>
</protein>
<dbReference type="GO" id="GO:0004360">
    <property type="term" value="F:glutamine-fructose-6-phosphate transaminase (isomerizing) activity"/>
    <property type="evidence" value="ECO:0007669"/>
    <property type="project" value="TreeGrafter"/>
</dbReference>
<dbReference type="Gene3D" id="3.40.50.10490">
    <property type="entry name" value="Glucose-6-phosphate isomerase like protein, domain 1"/>
    <property type="match status" value="2"/>
</dbReference>
<dbReference type="Proteomes" id="UP000001662">
    <property type="component" value="Chromosome"/>
</dbReference>
<gene>
    <name evidence="2" type="ordered locus">Closa_1482</name>
</gene>
<sequence>MLRNFKLEKYLEDGKKTYSKREDIENLADSLTEKKFRNIVILGIGGTWAEWYAIVEYCRHLSDFPIYLENAAEFLVKKNMNYLSKDSLVITSSASGNTKEILEAVKLCMAEGIRVYGFTRDETTPLAKLLTKAIYNPCGDCEHSYLMYFMLALRLYHNMGYFDSYKRWADQMQHLYTNLIRIREEFEPRAAEIAKKYAKEPYTMFVGSGLLWGETYLFTMCILEEMQWVRTKAVTSADFFHGPLELVEKDVPVFLVMGEDEYRPLDERVERFARKFTDKLEVFDTKEFHLTDIDDEFRLIVTPMIITAILTERLAVHYELNTGHSLEFRRYYRQFEY</sequence>
<dbReference type="CDD" id="cd05710">
    <property type="entry name" value="SIS_1"/>
    <property type="match status" value="1"/>
</dbReference>
<dbReference type="GO" id="GO:0016853">
    <property type="term" value="F:isomerase activity"/>
    <property type="evidence" value="ECO:0007669"/>
    <property type="project" value="UniProtKB-KW"/>
</dbReference>
<dbReference type="GO" id="GO:0006487">
    <property type="term" value="P:protein N-linked glycosylation"/>
    <property type="evidence" value="ECO:0007669"/>
    <property type="project" value="TreeGrafter"/>
</dbReference>
<accession>D9R9N0</accession>
<dbReference type="GO" id="GO:0006002">
    <property type="term" value="P:fructose 6-phosphate metabolic process"/>
    <property type="evidence" value="ECO:0007669"/>
    <property type="project" value="TreeGrafter"/>
</dbReference>
<dbReference type="RefSeq" id="WP_013272171.1">
    <property type="nucleotide sequence ID" value="NC_014376.1"/>
</dbReference>
<dbReference type="Pfam" id="PF01380">
    <property type="entry name" value="SIS"/>
    <property type="match status" value="1"/>
</dbReference>
<reference evidence="2" key="1">
    <citation type="submission" date="2010-07" db="EMBL/GenBank/DDBJ databases">
        <title>Complete sequence of Clostridium saccharolyticum WM1.</title>
        <authorList>
            <consortium name="US DOE Joint Genome Institute"/>
            <person name="Lucas S."/>
            <person name="Copeland A."/>
            <person name="Lapidus A."/>
            <person name="Cheng J.-F."/>
            <person name="Bruce D."/>
            <person name="Goodwin L."/>
            <person name="Pitluck S."/>
            <person name="Chertkov O."/>
            <person name="Detter J.C."/>
            <person name="Han C."/>
            <person name="Tapia R."/>
            <person name="Land M."/>
            <person name="Hauser L."/>
            <person name="Chang Y.-J."/>
            <person name="Jeffries C."/>
            <person name="Kyrpides N."/>
            <person name="Ivanova N."/>
            <person name="Mikhailova N."/>
            <person name="Mouttaki H."/>
            <person name="Lin L."/>
            <person name="Zhou J."/>
            <person name="Hemme C.L."/>
            <person name="Woyke T."/>
        </authorList>
    </citation>
    <scope>NUCLEOTIDE SEQUENCE [LARGE SCALE GENOMIC DNA]</scope>
    <source>
        <strain evidence="2">WM1</strain>
    </source>
</reference>
<dbReference type="HOGENOM" id="CLU_012520_3_0_9"/>
<evidence type="ECO:0000313" key="2">
    <source>
        <dbReference type="EMBL" id="ADL04080.1"/>
    </source>
</evidence>
<dbReference type="InterPro" id="IPR024713">
    <property type="entry name" value="Fructosamine_deglycase_FrlB"/>
</dbReference>
<dbReference type="EMBL" id="CP002109">
    <property type="protein sequence ID" value="ADL04080.1"/>
    <property type="molecule type" value="Genomic_DNA"/>
</dbReference>
<feature type="domain" description="SIS" evidence="1">
    <location>
        <begin position="27"/>
        <end position="161"/>
    </location>
</feature>
<dbReference type="PaxDb" id="610130-Closa_1482"/>
<dbReference type="KEGG" id="csh:Closa_1482"/>
<dbReference type="OrthoDB" id="9782098at2"/>
<dbReference type="GO" id="GO:0006047">
    <property type="term" value="P:UDP-N-acetylglucosamine metabolic process"/>
    <property type="evidence" value="ECO:0007669"/>
    <property type="project" value="TreeGrafter"/>
</dbReference>
<keyword evidence="3" id="KW-1185">Reference proteome</keyword>
<name>D9R9N0_LACSW</name>
<evidence type="ECO:0000313" key="3">
    <source>
        <dbReference type="Proteomes" id="UP000001662"/>
    </source>
</evidence>
<organism evidence="2 3">
    <name type="scientific">Lacrimispora saccharolytica (strain ATCC 35040 / DSM 2544 / NRCC 2533 / WM1)</name>
    <name type="common">Clostridium saccharolyticum</name>
    <dbReference type="NCBI Taxonomy" id="610130"/>
    <lineage>
        <taxon>Bacteria</taxon>
        <taxon>Bacillati</taxon>
        <taxon>Bacillota</taxon>
        <taxon>Clostridia</taxon>
        <taxon>Lachnospirales</taxon>
        <taxon>Lachnospiraceae</taxon>
        <taxon>Lacrimispora</taxon>
    </lineage>
</organism>
<dbReference type="PANTHER" id="PTHR10937">
    <property type="entry name" value="GLUCOSAMINE--FRUCTOSE-6-PHOSPHATE AMINOTRANSFERASE, ISOMERIZING"/>
    <property type="match status" value="1"/>
</dbReference>
<keyword evidence="2" id="KW-0413">Isomerase</keyword>
<evidence type="ECO:0000259" key="1">
    <source>
        <dbReference type="PROSITE" id="PS51464"/>
    </source>
</evidence>
<dbReference type="AlphaFoldDB" id="D9R9N0"/>
<dbReference type="InterPro" id="IPR001347">
    <property type="entry name" value="SIS_dom"/>
</dbReference>
<dbReference type="PIRSF" id="PIRSF009290">
    <property type="entry name" value="FrlB"/>
    <property type="match status" value="1"/>
</dbReference>
<dbReference type="SUPFAM" id="SSF53697">
    <property type="entry name" value="SIS domain"/>
    <property type="match status" value="1"/>
</dbReference>